<evidence type="ECO:0000256" key="2">
    <source>
        <dbReference type="SAM" id="Phobius"/>
    </source>
</evidence>
<evidence type="ECO:0000313" key="4">
    <source>
        <dbReference type="Proteomes" id="UP001152747"/>
    </source>
</evidence>
<evidence type="ECO:0000313" key="3">
    <source>
        <dbReference type="EMBL" id="CAI5450251.1"/>
    </source>
</evidence>
<feature type="compositionally biased region" description="Acidic residues" evidence="1">
    <location>
        <begin position="83"/>
        <end position="93"/>
    </location>
</feature>
<comment type="caution">
    <text evidence="3">The sequence shown here is derived from an EMBL/GenBank/DDBJ whole genome shotgun (WGS) entry which is preliminary data.</text>
</comment>
<accession>A0A9P1N6W4</accession>
<dbReference type="Proteomes" id="UP001152747">
    <property type="component" value="Unassembled WGS sequence"/>
</dbReference>
<protein>
    <submittedName>
        <fullName evidence="3">Uncharacterized protein</fullName>
    </submittedName>
</protein>
<feature type="transmembrane region" description="Helical" evidence="2">
    <location>
        <begin position="6"/>
        <end position="26"/>
    </location>
</feature>
<reference evidence="3" key="1">
    <citation type="submission" date="2022-11" db="EMBL/GenBank/DDBJ databases">
        <authorList>
            <person name="Kikuchi T."/>
        </authorList>
    </citation>
    <scope>NUCLEOTIDE SEQUENCE</scope>
    <source>
        <strain evidence="3">PS1010</strain>
    </source>
</reference>
<keyword evidence="2" id="KW-0472">Membrane</keyword>
<name>A0A9P1N6W4_9PELO</name>
<keyword evidence="2" id="KW-1133">Transmembrane helix</keyword>
<gene>
    <name evidence="3" type="ORF">CAMP_LOCUS12888</name>
</gene>
<dbReference type="EMBL" id="CANHGI010000005">
    <property type="protein sequence ID" value="CAI5450251.1"/>
    <property type="molecule type" value="Genomic_DNA"/>
</dbReference>
<evidence type="ECO:0000256" key="1">
    <source>
        <dbReference type="SAM" id="MobiDB-lite"/>
    </source>
</evidence>
<dbReference type="AlphaFoldDB" id="A0A9P1N6W4"/>
<keyword evidence="2" id="KW-0812">Transmembrane</keyword>
<feature type="region of interest" description="Disordered" evidence="1">
    <location>
        <begin position="80"/>
        <end position="110"/>
    </location>
</feature>
<keyword evidence="4" id="KW-1185">Reference proteome</keyword>
<feature type="compositionally biased region" description="Basic and acidic residues" evidence="1">
    <location>
        <begin position="95"/>
        <end position="104"/>
    </location>
</feature>
<organism evidence="3 4">
    <name type="scientific">Caenorhabditis angaria</name>
    <dbReference type="NCBI Taxonomy" id="860376"/>
    <lineage>
        <taxon>Eukaryota</taxon>
        <taxon>Metazoa</taxon>
        <taxon>Ecdysozoa</taxon>
        <taxon>Nematoda</taxon>
        <taxon>Chromadorea</taxon>
        <taxon>Rhabditida</taxon>
        <taxon>Rhabditina</taxon>
        <taxon>Rhabditomorpha</taxon>
        <taxon>Rhabditoidea</taxon>
        <taxon>Rhabditidae</taxon>
        <taxon>Peloderinae</taxon>
        <taxon>Caenorhabditis</taxon>
    </lineage>
</organism>
<proteinExistence type="predicted"/>
<sequence length="110" mass="12648">MSNNTWELKCLATITVATTVTLLYFVSRRISKLEEEIRKIGENLEKLPKSPVKSVHFQRRVTVDEVSPRRAVRATFCATSDSEYGDAEEEWFDQDTPKKPESSSKKPKKQ</sequence>